<dbReference type="GO" id="GO:0005524">
    <property type="term" value="F:ATP binding"/>
    <property type="evidence" value="ECO:0007669"/>
    <property type="project" value="UniProtKB-KW"/>
</dbReference>
<dbReference type="InterPro" id="IPR011527">
    <property type="entry name" value="ABC1_TM_dom"/>
</dbReference>
<feature type="transmembrane region" description="Helical" evidence="9">
    <location>
        <begin position="209"/>
        <end position="230"/>
    </location>
</feature>
<dbReference type="FunFam" id="3.40.50.300:FF:000482">
    <property type="entry name" value="Multidrug resistance-associated protein member 4"/>
    <property type="match status" value="1"/>
</dbReference>
<dbReference type="InterPro" id="IPR050173">
    <property type="entry name" value="ABC_transporter_C-like"/>
</dbReference>
<feature type="transmembrane region" description="Helical" evidence="9">
    <location>
        <begin position="134"/>
        <end position="156"/>
    </location>
</feature>
<dbReference type="FunFam" id="1.20.1560.10:FF:000014">
    <property type="entry name" value="Multidrug resistance-associated protein member 4"/>
    <property type="match status" value="1"/>
</dbReference>
<keyword evidence="7 9" id="KW-0472">Membrane</keyword>
<reference evidence="13" key="1">
    <citation type="submission" date="2025-08" db="UniProtKB">
        <authorList>
            <consortium name="RefSeq"/>
        </authorList>
    </citation>
    <scope>IDENTIFICATION</scope>
</reference>
<dbReference type="InterPro" id="IPR027417">
    <property type="entry name" value="P-loop_NTPase"/>
</dbReference>
<dbReference type="PROSITE" id="PS50929">
    <property type="entry name" value="ABC_TM1F"/>
    <property type="match status" value="2"/>
</dbReference>
<dbReference type="RefSeq" id="XP_025407556.1">
    <property type="nucleotide sequence ID" value="XM_025551771.1"/>
</dbReference>
<feature type="transmembrane region" description="Helical" evidence="9">
    <location>
        <begin position="751"/>
        <end position="774"/>
    </location>
</feature>
<dbReference type="SUPFAM" id="SSF90123">
    <property type="entry name" value="ABC transporter transmembrane region"/>
    <property type="match status" value="2"/>
</dbReference>
<evidence type="ECO:0000256" key="4">
    <source>
        <dbReference type="ARBA" id="ARBA00022741"/>
    </source>
</evidence>
<keyword evidence="3 9" id="KW-0812">Transmembrane</keyword>
<name>A0A8B8FAB1_9HEMI</name>
<evidence type="ECO:0000256" key="8">
    <source>
        <dbReference type="SAM" id="MobiDB-lite"/>
    </source>
</evidence>
<protein>
    <submittedName>
        <fullName evidence="13">Multidrug resistance-associated protein 4-like</fullName>
    </submittedName>
</protein>
<gene>
    <name evidence="13" type="primary">LOC112681522</name>
</gene>
<dbReference type="GeneID" id="112681522"/>
<keyword evidence="12" id="KW-1185">Reference proteome</keyword>
<evidence type="ECO:0000256" key="7">
    <source>
        <dbReference type="ARBA" id="ARBA00023136"/>
    </source>
</evidence>
<sequence length="1351" mass="152782">MDHGKKDYRPPHPRSDANIFEILTFSWIVKLFKTGQRRGLDVNDLYKTLDDHESSKLGNELEEKWRIELINAKNAKRQPSLARVLFQMFGLNYFIFGLLHCVVELGLKLMQPLLIGGLLAYFNPDKSNSTDLTHAYMCASGLVLNMLISLVMYHAIQIEVLNFGMKMRIACCSVIFKKALRLSNTALCETTAGQVVNLLSNDVSRFDVIVLYLNYLWISPLQTIIITYFLWQEIGVSSIVGVAILLSIIPIQGVLGNKISEYRLKTAIRTDERVRLMNEIISGIQVIKMYTWEKPFSRIVDYARRMEISEIKKTSYYRAILLSFFVFHARIAMFFSIFVYVLLGNYISAEKVFVIATFYSFLRSSMTGFVPQGITQVAETKISIERLQNFLLYEEKDDQRMNTSDLDKATNNNNDQNTINNGNNSSSDNTYGEPERPHLKNFGIVMSNVSAKWSSCQSKYSLRNVSLIVRPGRLVAIIGPVGAGKSSLIQAILRELPLSEGRISVRGAVSYASQEPWLFASSVQQNILFGSPMDRQRYRKVIDVCALRTDLEQFPYGDLTVVGERGVSISGGQRARINLARAVYKEADVYLLDDPLSAVDPHVGKHLFDKCIKGYLKEKTCVLVTHQIQYLDSVDQIVLMENANVLAYGSYHDLQSSNLDFAKLLKSPTEKPVASKLEPATIKPMSTNSLNTQKVFHRQLSIESVESSVKKSEFEEIQAEPPEVVETRTSGSVSFDVYLSYFFADGNRFKVLFFFFICIFAQMLGTGGDLWMTYWVNLEEHVFHPASSSTTDQFSTNFLWWSVSRQTCFTVFGILTFMIIVATLIRFVVFVSVCTKSSINLHNKMFNAITRATMYFFNTNSSGRIINRFSKDMGSIDELLPTIVIDCIQIGLLLISIVFTIVLVNIYLIIPIFIVAIIFYKLSTIYLSTSRSVKRLEGITRSPVFEHLNACLQGLITIRAYEAEKILSKEFDNHQNLHSSAWYIFISSSRAFGLWLDMICYLFISIVTFSFLFIRNNTFGGNVGLAITQAISMTGMFQFGMRQSAELENQMTSVERVIEYTNVPQEDPLESSADKKPPKEWPSNGQIIFKNFYLRYGIDTRFVVKNLNIKIESMEKVGIVGRTGAGKSSLIAALFRLAISEGEIVIDDLEIHKLGLHELRSKISIIPQEPVLFSGSMRSNLDPLKIYPDHILWHAIDEVELRNVVESLPSGLNSKVSEGGSNLSVGQRQLVCLARAIVQNNKILVLDEATANVDPQTDALIQNTIRNKFRMCTVLTVAHRLNTVMDSDKVLVMDAGEMVEFDHPHNLLKNQNGFLYKMVEQTGLANAQMLHNIASESHSRLITMKESLIKS</sequence>
<feature type="domain" description="ABC transmembrane type-1" evidence="11">
    <location>
        <begin position="752"/>
        <end position="1049"/>
    </location>
</feature>
<dbReference type="GO" id="GO:0140359">
    <property type="term" value="F:ABC-type transporter activity"/>
    <property type="evidence" value="ECO:0007669"/>
    <property type="project" value="InterPro"/>
</dbReference>
<dbReference type="PANTHER" id="PTHR24223:SF448">
    <property type="entry name" value="FI20146P1-RELATED"/>
    <property type="match status" value="1"/>
</dbReference>
<dbReference type="OrthoDB" id="6500128at2759"/>
<feature type="domain" description="ABC transporter" evidence="10">
    <location>
        <begin position="444"/>
        <end position="667"/>
    </location>
</feature>
<accession>A0A8B8FAB1</accession>
<evidence type="ECO:0000256" key="9">
    <source>
        <dbReference type="SAM" id="Phobius"/>
    </source>
</evidence>
<dbReference type="InterPro" id="IPR036640">
    <property type="entry name" value="ABC1_TM_sf"/>
</dbReference>
<organism evidence="12 13">
    <name type="scientific">Sipha flava</name>
    <name type="common">yellow sugarcane aphid</name>
    <dbReference type="NCBI Taxonomy" id="143950"/>
    <lineage>
        <taxon>Eukaryota</taxon>
        <taxon>Metazoa</taxon>
        <taxon>Ecdysozoa</taxon>
        <taxon>Arthropoda</taxon>
        <taxon>Hexapoda</taxon>
        <taxon>Insecta</taxon>
        <taxon>Pterygota</taxon>
        <taxon>Neoptera</taxon>
        <taxon>Paraneoptera</taxon>
        <taxon>Hemiptera</taxon>
        <taxon>Sternorrhyncha</taxon>
        <taxon>Aphidomorpha</taxon>
        <taxon>Aphidoidea</taxon>
        <taxon>Aphididae</taxon>
        <taxon>Sipha</taxon>
    </lineage>
</organism>
<dbReference type="SMART" id="SM00382">
    <property type="entry name" value="AAA"/>
    <property type="match status" value="2"/>
</dbReference>
<evidence type="ECO:0000259" key="11">
    <source>
        <dbReference type="PROSITE" id="PS50929"/>
    </source>
</evidence>
<dbReference type="Proteomes" id="UP000694846">
    <property type="component" value="Unplaced"/>
</dbReference>
<dbReference type="PROSITE" id="PS50893">
    <property type="entry name" value="ABC_TRANSPORTER_2"/>
    <property type="match status" value="2"/>
</dbReference>
<feature type="domain" description="ABC transporter" evidence="10">
    <location>
        <begin position="1087"/>
        <end position="1320"/>
    </location>
</feature>
<dbReference type="InterPro" id="IPR003439">
    <property type="entry name" value="ABC_transporter-like_ATP-bd"/>
</dbReference>
<evidence type="ECO:0000256" key="6">
    <source>
        <dbReference type="ARBA" id="ARBA00022989"/>
    </source>
</evidence>
<dbReference type="Gene3D" id="1.20.1560.10">
    <property type="entry name" value="ABC transporter type 1, transmembrane domain"/>
    <property type="match status" value="2"/>
</dbReference>
<dbReference type="GO" id="GO:0016887">
    <property type="term" value="F:ATP hydrolysis activity"/>
    <property type="evidence" value="ECO:0007669"/>
    <property type="project" value="InterPro"/>
</dbReference>
<comment type="subcellular location">
    <subcellularLocation>
        <location evidence="1">Membrane</location>
        <topology evidence="1">Multi-pass membrane protein</topology>
    </subcellularLocation>
</comment>
<feature type="transmembrane region" description="Helical" evidence="9">
    <location>
        <begin position="908"/>
        <end position="927"/>
    </location>
</feature>
<evidence type="ECO:0000256" key="1">
    <source>
        <dbReference type="ARBA" id="ARBA00004141"/>
    </source>
</evidence>
<dbReference type="CDD" id="cd03250">
    <property type="entry name" value="ABCC_MRP_domain1"/>
    <property type="match status" value="1"/>
</dbReference>
<keyword evidence="5" id="KW-0067">ATP-binding</keyword>
<dbReference type="InterPro" id="IPR003593">
    <property type="entry name" value="AAA+_ATPase"/>
</dbReference>
<dbReference type="InterPro" id="IPR017871">
    <property type="entry name" value="ABC_transporter-like_CS"/>
</dbReference>
<dbReference type="Pfam" id="PF00005">
    <property type="entry name" value="ABC_tran"/>
    <property type="match status" value="2"/>
</dbReference>
<feature type="transmembrane region" description="Helical" evidence="9">
    <location>
        <begin position="315"/>
        <end position="340"/>
    </location>
</feature>
<dbReference type="SUPFAM" id="SSF52540">
    <property type="entry name" value="P-loop containing nucleoside triphosphate hydrolases"/>
    <property type="match status" value="2"/>
</dbReference>
<evidence type="ECO:0000256" key="2">
    <source>
        <dbReference type="ARBA" id="ARBA00022448"/>
    </source>
</evidence>
<evidence type="ECO:0000313" key="13">
    <source>
        <dbReference type="RefSeq" id="XP_025407556.1"/>
    </source>
</evidence>
<feature type="transmembrane region" description="Helical" evidence="9">
    <location>
        <begin position="236"/>
        <end position="255"/>
    </location>
</feature>
<keyword evidence="6 9" id="KW-1133">Transmembrane helix</keyword>
<evidence type="ECO:0000259" key="10">
    <source>
        <dbReference type="PROSITE" id="PS50893"/>
    </source>
</evidence>
<feature type="domain" description="ABC transmembrane type-1" evidence="11">
    <location>
        <begin position="102"/>
        <end position="372"/>
    </location>
</feature>
<dbReference type="FunFam" id="3.40.50.300:FF:000163">
    <property type="entry name" value="Multidrug resistance-associated protein member 4"/>
    <property type="match status" value="1"/>
</dbReference>
<keyword evidence="4" id="KW-0547">Nucleotide-binding</keyword>
<dbReference type="PROSITE" id="PS00211">
    <property type="entry name" value="ABC_TRANSPORTER_1"/>
    <property type="match status" value="2"/>
</dbReference>
<evidence type="ECO:0000256" key="5">
    <source>
        <dbReference type="ARBA" id="ARBA00022840"/>
    </source>
</evidence>
<dbReference type="GO" id="GO:0016020">
    <property type="term" value="C:membrane"/>
    <property type="evidence" value="ECO:0007669"/>
    <property type="project" value="UniProtKB-SubCell"/>
</dbReference>
<feature type="transmembrane region" description="Helical" evidence="9">
    <location>
        <begin position="809"/>
        <end position="835"/>
    </location>
</feature>
<proteinExistence type="predicted"/>
<keyword evidence="2" id="KW-0813">Transport</keyword>
<evidence type="ECO:0000313" key="12">
    <source>
        <dbReference type="Proteomes" id="UP000694846"/>
    </source>
</evidence>
<dbReference type="CDD" id="cd03244">
    <property type="entry name" value="ABCC_MRP_domain2"/>
    <property type="match status" value="1"/>
</dbReference>
<feature type="compositionally biased region" description="Low complexity" evidence="8">
    <location>
        <begin position="410"/>
        <end position="430"/>
    </location>
</feature>
<feature type="region of interest" description="Disordered" evidence="8">
    <location>
        <begin position="402"/>
        <end position="433"/>
    </location>
</feature>
<dbReference type="PANTHER" id="PTHR24223">
    <property type="entry name" value="ATP-BINDING CASSETTE SUB-FAMILY C"/>
    <property type="match status" value="1"/>
</dbReference>
<feature type="transmembrane region" description="Helical" evidence="9">
    <location>
        <begin position="1019"/>
        <end position="1041"/>
    </location>
</feature>
<dbReference type="Gene3D" id="3.40.50.300">
    <property type="entry name" value="P-loop containing nucleotide triphosphate hydrolases"/>
    <property type="match status" value="2"/>
</dbReference>
<dbReference type="Pfam" id="PF00664">
    <property type="entry name" value="ABC_membrane"/>
    <property type="match status" value="2"/>
</dbReference>
<evidence type="ECO:0000256" key="3">
    <source>
        <dbReference type="ARBA" id="ARBA00022692"/>
    </source>
</evidence>
<feature type="transmembrane region" description="Helical" evidence="9">
    <location>
        <begin position="992"/>
        <end position="1013"/>
    </location>
</feature>
<dbReference type="FunFam" id="1.20.1560.10:FF:000026">
    <property type="entry name" value="Multidrug resistance-associated protein lethal(2)03659"/>
    <property type="match status" value="1"/>
</dbReference>